<keyword evidence="1" id="KW-0812">Transmembrane</keyword>
<keyword evidence="1" id="KW-1133">Transmembrane helix</keyword>
<gene>
    <name evidence="2" type="ORF">IC610_14835</name>
</gene>
<reference evidence="2 3" key="1">
    <citation type="submission" date="2020-09" db="EMBL/GenBank/DDBJ databases">
        <title>Genome seq and assembly of Chryseobacterium sp.</title>
        <authorList>
            <person name="Chhetri G."/>
        </authorList>
    </citation>
    <scope>NUCLEOTIDE SEQUENCE [LARGE SCALE GENOMIC DNA]</scope>
    <source>
        <strain evidence="2 3">GCR10</strain>
    </source>
</reference>
<evidence type="ECO:0000256" key="1">
    <source>
        <dbReference type="SAM" id="Phobius"/>
    </source>
</evidence>
<evidence type="ECO:0000313" key="2">
    <source>
        <dbReference type="EMBL" id="MBD8083694.1"/>
    </source>
</evidence>
<comment type="caution">
    <text evidence="2">The sequence shown here is derived from an EMBL/GenBank/DDBJ whole genome shotgun (WGS) entry which is preliminary data.</text>
</comment>
<sequence length="195" mass="22297">MNWDFEDFLQKAEGNAELATIIPIQNKKPSFPKWFWMAASAVIVLGLTLIFSLNKNTVAEQENLVKNEVLKQKNEFVAENHEHENQVAVHYSDSVSGEKRDSVFVENTVAENDVLDEILSKKARMKKQIKPKFVQNVVSEDSSGYRDSYVIVNGRKISSEKEAMDVTTFSLMKMGKEFRKTVASFNKDEGFTEEY</sequence>
<keyword evidence="1" id="KW-0472">Membrane</keyword>
<dbReference type="EMBL" id="JACYFS010000005">
    <property type="protein sequence ID" value="MBD8083694.1"/>
    <property type="molecule type" value="Genomic_DNA"/>
</dbReference>
<accession>A0ABR8ZEG3</accession>
<organism evidence="2 3">
    <name type="scientific">Chryseobacterium caseinilyticum</name>
    <dbReference type="NCBI Taxonomy" id="2771428"/>
    <lineage>
        <taxon>Bacteria</taxon>
        <taxon>Pseudomonadati</taxon>
        <taxon>Bacteroidota</taxon>
        <taxon>Flavobacteriia</taxon>
        <taxon>Flavobacteriales</taxon>
        <taxon>Weeksellaceae</taxon>
        <taxon>Chryseobacterium group</taxon>
        <taxon>Chryseobacterium</taxon>
    </lineage>
</organism>
<proteinExistence type="predicted"/>
<evidence type="ECO:0000313" key="3">
    <source>
        <dbReference type="Proteomes" id="UP000637299"/>
    </source>
</evidence>
<feature type="transmembrane region" description="Helical" evidence="1">
    <location>
        <begin position="34"/>
        <end position="53"/>
    </location>
</feature>
<protein>
    <submittedName>
        <fullName evidence="2">Uncharacterized protein</fullName>
    </submittedName>
</protein>
<name>A0ABR8ZEG3_9FLAO</name>
<dbReference type="Proteomes" id="UP000637299">
    <property type="component" value="Unassembled WGS sequence"/>
</dbReference>
<keyword evidence="3" id="KW-1185">Reference proteome</keyword>